<accession>A0A2Z7AZ04</accession>
<evidence type="ECO:0000313" key="2">
    <source>
        <dbReference type="Proteomes" id="UP000250235"/>
    </source>
</evidence>
<name>A0A2Z7AZ04_9LAMI</name>
<reference evidence="1 2" key="1">
    <citation type="journal article" date="2015" name="Proc. Natl. Acad. Sci. U.S.A.">
        <title>The resurrection genome of Boea hygrometrica: A blueprint for survival of dehydration.</title>
        <authorList>
            <person name="Xiao L."/>
            <person name="Yang G."/>
            <person name="Zhang L."/>
            <person name="Yang X."/>
            <person name="Zhao S."/>
            <person name="Ji Z."/>
            <person name="Zhou Q."/>
            <person name="Hu M."/>
            <person name="Wang Y."/>
            <person name="Chen M."/>
            <person name="Xu Y."/>
            <person name="Jin H."/>
            <person name="Xiao X."/>
            <person name="Hu G."/>
            <person name="Bao F."/>
            <person name="Hu Y."/>
            <person name="Wan P."/>
            <person name="Li L."/>
            <person name="Deng X."/>
            <person name="Kuang T."/>
            <person name="Xiang C."/>
            <person name="Zhu J.K."/>
            <person name="Oliver M.J."/>
            <person name="He Y."/>
        </authorList>
    </citation>
    <scope>NUCLEOTIDE SEQUENCE [LARGE SCALE GENOMIC DNA]</scope>
    <source>
        <strain evidence="2">cv. XS01</strain>
    </source>
</reference>
<keyword evidence="2" id="KW-1185">Reference proteome</keyword>
<protein>
    <submittedName>
        <fullName evidence="1">Uncharacterized protein</fullName>
    </submittedName>
</protein>
<dbReference type="EMBL" id="KV012658">
    <property type="protein sequence ID" value="KZV24497.1"/>
    <property type="molecule type" value="Genomic_DNA"/>
</dbReference>
<evidence type="ECO:0000313" key="1">
    <source>
        <dbReference type="EMBL" id="KZV24497.1"/>
    </source>
</evidence>
<gene>
    <name evidence="1" type="ORF">F511_21943</name>
</gene>
<dbReference type="AlphaFoldDB" id="A0A2Z7AZ04"/>
<proteinExistence type="predicted"/>
<sequence>MRIPAIDAAAWSKVYGARFAWMGAFDLYHFGVLDRRVDVEQRSCRSCIFAIPIIGSPSLFELLAYWALDSFGSRAIYVALLELFSRGAVGGVVGPLAIPCDLAGGSHAGCEGERRYRTLISLLGSVSPHASSG</sequence>
<organism evidence="1 2">
    <name type="scientific">Dorcoceras hygrometricum</name>
    <dbReference type="NCBI Taxonomy" id="472368"/>
    <lineage>
        <taxon>Eukaryota</taxon>
        <taxon>Viridiplantae</taxon>
        <taxon>Streptophyta</taxon>
        <taxon>Embryophyta</taxon>
        <taxon>Tracheophyta</taxon>
        <taxon>Spermatophyta</taxon>
        <taxon>Magnoliopsida</taxon>
        <taxon>eudicotyledons</taxon>
        <taxon>Gunneridae</taxon>
        <taxon>Pentapetalae</taxon>
        <taxon>asterids</taxon>
        <taxon>lamiids</taxon>
        <taxon>Lamiales</taxon>
        <taxon>Gesneriaceae</taxon>
        <taxon>Didymocarpoideae</taxon>
        <taxon>Trichosporeae</taxon>
        <taxon>Loxocarpinae</taxon>
        <taxon>Dorcoceras</taxon>
    </lineage>
</organism>
<dbReference type="Proteomes" id="UP000250235">
    <property type="component" value="Unassembled WGS sequence"/>
</dbReference>